<dbReference type="Proteomes" id="UP000272440">
    <property type="component" value="Unassembled WGS sequence"/>
</dbReference>
<proteinExistence type="predicted"/>
<organism evidence="1 2">
    <name type="scientific">Klebsiella pneumoniae</name>
    <dbReference type="NCBI Taxonomy" id="573"/>
    <lineage>
        <taxon>Bacteria</taxon>
        <taxon>Pseudomonadati</taxon>
        <taxon>Pseudomonadota</taxon>
        <taxon>Gammaproteobacteria</taxon>
        <taxon>Enterobacterales</taxon>
        <taxon>Enterobacteriaceae</taxon>
        <taxon>Klebsiella/Raoultella group</taxon>
        <taxon>Klebsiella</taxon>
        <taxon>Klebsiella pneumoniae complex</taxon>
    </lineage>
</organism>
<name>A0A3P2EFU2_KLEPN</name>
<dbReference type="AlphaFoldDB" id="A0A3P2EFU2"/>
<evidence type="ECO:0000313" key="2">
    <source>
        <dbReference type="Proteomes" id="UP000272440"/>
    </source>
</evidence>
<reference evidence="1 2" key="1">
    <citation type="journal article" date="2019" name="Antimicrob. Agents Chemother.">
        <title>Applying Rapid Whole Genome Sequencing to Predict Phenotypic Antimicrobial Susceptibility Testing Results Among Carbapenem-Resistant Klebsiella pneumoniae Clinical Isolates.</title>
        <authorList>
            <person name="Tamma P.D."/>
            <person name="Fan Y."/>
            <person name="Bergman Y."/>
            <person name="Pertea G."/>
            <person name="Kazmi A."/>
            <person name="Lewis S."/>
            <person name="Carroll K.C."/>
            <person name="Schatz M.C."/>
            <person name="Timp W."/>
            <person name="Simner P.J."/>
        </authorList>
    </citation>
    <scope>NUCLEOTIDE SEQUENCE [LARGE SCALE GENOMIC DNA]</scope>
    <source>
        <strain evidence="1 2">KLPN_33</strain>
    </source>
</reference>
<dbReference type="EMBL" id="RCZY01000002">
    <property type="protein sequence ID" value="RRE43290.1"/>
    <property type="molecule type" value="Genomic_DNA"/>
</dbReference>
<evidence type="ECO:0000313" key="1">
    <source>
        <dbReference type="EMBL" id="RRE43290.1"/>
    </source>
</evidence>
<comment type="caution">
    <text evidence="1">The sequence shown here is derived from an EMBL/GenBank/DDBJ whole genome shotgun (WGS) entry which is preliminary data.</text>
</comment>
<accession>A0A3P2EFU2</accession>
<sequence>MLQIMTRRFTLYAYGKTLLHGDVLIWLMKTLLTSLCISQRELVITASNLNSAINALLIGSPVIFGGRISPCSGGQIQCATIFIYLVDLVDDVHIQL</sequence>
<gene>
    <name evidence="1" type="ORF">EAO28_05660</name>
</gene>
<protein>
    <submittedName>
        <fullName evidence="1">Uncharacterized protein</fullName>
    </submittedName>
</protein>